<evidence type="ECO:0000313" key="8">
    <source>
        <dbReference type="Proteomes" id="UP000007879"/>
    </source>
</evidence>
<reference evidence="7" key="2">
    <citation type="submission" date="2017-05" db="UniProtKB">
        <authorList>
            <consortium name="EnsemblMetazoa"/>
        </authorList>
    </citation>
    <scope>IDENTIFICATION</scope>
</reference>
<keyword evidence="1" id="KW-0723">Serine/threonine-protein kinase</keyword>
<dbReference type="SUPFAM" id="SSF56112">
    <property type="entry name" value="Protein kinase-like (PK-like)"/>
    <property type="match status" value="1"/>
</dbReference>
<dbReference type="InterPro" id="IPR004166">
    <property type="entry name" value="a-kinase_dom"/>
</dbReference>
<dbReference type="PANTHER" id="PTHR45992">
    <property type="entry name" value="EUKARYOTIC ELONGATION FACTOR 2 KINASE-RELATED"/>
    <property type="match status" value="1"/>
</dbReference>
<dbReference type="InterPro" id="IPR011009">
    <property type="entry name" value="Kinase-like_dom_sf"/>
</dbReference>
<dbReference type="eggNOG" id="KOG3614">
    <property type="taxonomic scope" value="Eukaryota"/>
</dbReference>
<dbReference type="InParanoid" id="A0A1X7VNM6"/>
<dbReference type="PROSITE" id="PS51158">
    <property type="entry name" value="ALPHA_KINASE"/>
    <property type="match status" value="1"/>
</dbReference>
<feature type="domain" description="Alpha-type protein kinase" evidence="6">
    <location>
        <begin position="1"/>
        <end position="217"/>
    </location>
</feature>
<dbReference type="Proteomes" id="UP000007879">
    <property type="component" value="Unassembled WGS sequence"/>
</dbReference>
<accession>A0A1X7VNM6</accession>
<dbReference type="Gene3D" id="3.20.200.10">
    <property type="entry name" value="MHCK/EF2 kinase"/>
    <property type="match status" value="1"/>
</dbReference>
<keyword evidence="8" id="KW-1185">Reference proteome</keyword>
<dbReference type="CDD" id="cd04515">
    <property type="entry name" value="Alpha_kinase"/>
    <property type="match status" value="1"/>
</dbReference>
<dbReference type="OMA" id="WHATREL"/>
<dbReference type="EnsemblMetazoa" id="XM_011410812.1">
    <property type="protein sequence ID" value="XP_011409114.1"/>
    <property type="gene ID" value="LOC105316021"/>
</dbReference>
<evidence type="ECO:0000256" key="4">
    <source>
        <dbReference type="ARBA" id="ARBA00022777"/>
    </source>
</evidence>
<keyword evidence="2" id="KW-0808">Transferase</keyword>
<gene>
    <name evidence="7" type="primary">105316021</name>
</gene>
<evidence type="ECO:0000256" key="3">
    <source>
        <dbReference type="ARBA" id="ARBA00022741"/>
    </source>
</evidence>
<evidence type="ECO:0000313" key="7">
    <source>
        <dbReference type="EnsemblMetazoa" id="Aqu2.1.42006_001"/>
    </source>
</evidence>
<keyword evidence="4" id="KW-0418">Kinase</keyword>
<keyword evidence="3" id="KW-0547">Nucleotide-binding</keyword>
<sequence>MATFSNRSTFFQPNCVATFEQVHFDEGRFRRAYRGQWTTPEKYGQKCVIKRMKSGYVWAANGWDSTIKIYDRAGAIAQQFNQSVRPNYPICFTSIGTYVVINSNPKEYVVAEDYLEGVFMKWCNNYGYISPKAMSEHIMMPAFVHWSWLYTSGQEMVCDLQGTRDENGYHLTDPVILSLNNTYGETDMGIEGMAMFFMNHQCNSICRGWRRPHWESFIGKIPRETLAACQLMQSQVNNATSYRFEMKFPPSTKDIVKRVFLQIAQAQ</sequence>
<evidence type="ECO:0000256" key="2">
    <source>
        <dbReference type="ARBA" id="ARBA00022679"/>
    </source>
</evidence>
<dbReference type="KEGG" id="aqu:105316021"/>
<reference evidence="8" key="1">
    <citation type="journal article" date="2010" name="Nature">
        <title>The Amphimedon queenslandica genome and the evolution of animal complexity.</title>
        <authorList>
            <person name="Srivastava M."/>
            <person name="Simakov O."/>
            <person name="Chapman J."/>
            <person name="Fahey B."/>
            <person name="Gauthier M.E."/>
            <person name="Mitros T."/>
            <person name="Richards G.S."/>
            <person name="Conaco C."/>
            <person name="Dacre M."/>
            <person name="Hellsten U."/>
            <person name="Larroux C."/>
            <person name="Putnam N.H."/>
            <person name="Stanke M."/>
            <person name="Adamska M."/>
            <person name="Darling A."/>
            <person name="Degnan S.M."/>
            <person name="Oakley T.H."/>
            <person name="Plachetzki D.C."/>
            <person name="Zhai Y."/>
            <person name="Adamski M."/>
            <person name="Calcino A."/>
            <person name="Cummins S.F."/>
            <person name="Goodstein D.M."/>
            <person name="Harris C."/>
            <person name="Jackson D.J."/>
            <person name="Leys S.P."/>
            <person name="Shu S."/>
            <person name="Woodcroft B.J."/>
            <person name="Vervoort M."/>
            <person name="Kosik K.S."/>
            <person name="Manning G."/>
            <person name="Degnan B.M."/>
            <person name="Rokhsar D.S."/>
        </authorList>
    </citation>
    <scope>NUCLEOTIDE SEQUENCE [LARGE SCALE GENOMIC DNA]</scope>
</reference>
<evidence type="ECO:0000256" key="1">
    <source>
        <dbReference type="ARBA" id="ARBA00022527"/>
    </source>
</evidence>
<evidence type="ECO:0000256" key="5">
    <source>
        <dbReference type="ARBA" id="ARBA00022840"/>
    </source>
</evidence>
<evidence type="ECO:0000259" key="6">
    <source>
        <dbReference type="PROSITE" id="PS51158"/>
    </source>
</evidence>
<organism evidence="7">
    <name type="scientific">Amphimedon queenslandica</name>
    <name type="common">Sponge</name>
    <dbReference type="NCBI Taxonomy" id="400682"/>
    <lineage>
        <taxon>Eukaryota</taxon>
        <taxon>Metazoa</taxon>
        <taxon>Porifera</taxon>
        <taxon>Demospongiae</taxon>
        <taxon>Heteroscleromorpha</taxon>
        <taxon>Haplosclerida</taxon>
        <taxon>Niphatidae</taxon>
        <taxon>Amphimedon</taxon>
    </lineage>
</organism>
<protein>
    <recommendedName>
        <fullName evidence="6">Alpha-type protein kinase domain-containing protein</fullName>
    </recommendedName>
</protein>
<keyword evidence="5" id="KW-0067">ATP-binding</keyword>
<dbReference type="Pfam" id="PF02816">
    <property type="entry name" value="Alpha_kinase"/>
    <property type="match status" value="1"/>
</dbReference>
<dbReference type="InterPro" id="IPR051852">
    <property type="entry name" value="Alpha-type_PK"/>
</dbReference>
<dbReference type="PANTHER" id="PTHR45992:SF11">
    <property type="entry name" value="ALPHA-TYPE PROTEIN KINASE DOMAIN-CONTAINING PROTEIN"/>
    <property type="match status" value="1"/>
</dbReference>
<dbReference type="EnsemblMetazoa" id="Aqu2.1.42006_001">
    <property type="protein sequence ID" value="Aqu2.1.42006_001"/>
    <property type="gene ID" value="Aqu2.1.42006"/>
</dbReference>
<dbReference type="GO" id="GO:0004674">
    <property type="term" value="F:protein serine/threonine kinase activity"/>
    <property type="evidence" value="ECO:0007669"/>
    <property type="project" value="UniProtKB-KW"/>
</dbReference>
<proteinExistence type="predicted"/>
<dbReference type="OrthoDB" id="301415at2759"/>
<dbReference type="GO" id="GO:0005524">
    <property type="term" value="F:ATP binding"/>
    <property type="evidence" value="ECO:0007669"/>
    <property type="project" value="UniProtKB-KW"/>
</dbReference>
<dbReference type="SMART" id="SM00811">
    <property type="entry name" value="Alpha_kinase"/>
    <property type="match status" value="1"/>
</dbReference>
<dbReference type="AlphaFoldDB" id="A0A1X7VNM6"/>
<name>A0A1X7VNM6_AMPQE</name>